<reference evidence="2 3" key="1">
    <citation type="journal article" date="2018" name="Sci. Rep.">
        <title>Rhizobium tumorigenes sp. nov., a novel plant tumorigenic bacterium isolated from cane gall tumors on thornless blackberry.</title>
        <authorList>
            <person name="Kuzmanovi N."/>
            <person name="Smalla K."/>
            <person name="Gronow S."/>
            <person name="PuBawska J."/>
        </authorList>
    </citation>
    <scope>NUCLEOTIDE SEQUENCE [LARGE SCALE GENOMIC DNA]</scope>
    <source>
        <strain evidence="2 3">CCBAU 85046</strain>
    </source>
</reference>
<comment type="caution">
    <text evidence="2">The sequence shown here is derived from an EMBL/GenBank/DDBJ whole genome shotgun (WGS) entry which is preliminary data.</text>
</comment>
<accession>A0A2W4D505</accession>
<gene>
    <name evidence="2" type="ORF">CPY51_02580</name>
</gene>
<dbReference type="OrthoDB" id="8444764at2"/>
<proteinExistence type="predicted"/>
<evidence type="ECO:0000256" key="1">
    <source>
        <dbReference type="SAM" id="SignalP"/>
    </source>
</evidence>
<dbReference type="Proteomes" id="UP000248925">
    <property type="component" value="Unassembled WGS sequence"/>
</dbReference>
<dbReference type="RefSeq" id="WP_111158462.1">
    <property type="nucleotide sequence ID" value="NZ_PCDP01000001.1"/>
</dbReference>
<evidence type="ECO:0008006" key="4">
    <source>
        <dbReference type="Google" id="ProtNLM"/>
    </source>
</evidence>
<dbReference type="InterPro" id="IPR009273">
    <property type="entry name" value="DUF930"/>
</dbReference>
<sequence length="129" mass="14591">MLKFAAVLLPALCLATSSFAVDPAIKKQLEKLDPSERMEQSCDTEAMKRIGEQKDGYKPDKVIAYTFKDPDMGENTVKAPGAVFRSKGDWYHLTYDCETGPQHINVRSLSYEIGSKVPREDWGPHYLYD</sequence>
<dbReference type="Pfam" id="PF06059">
    <property type="entry name" value="DUF930"/>
    <property type="match status" value="1"/>
</dbReference>
<protein>
    <recommendedName>
        <fullName evidence="4">DUF930 domain-containing protein</fullName>
    </recommendedName>
</protein>
<keyword evidence="3" id="KW-1185">Reference proteome</keyword>
<feature type="signal peptide" evidence="1">
    <location>
        <begin position="1"/>
        <end position="20"/>
    </location>
</feature>
<evidence type="ECO:0000313" key="3">
    <source>
        <dbReference type="Proteomes" id="UP000248925"/>
    </source>
</evidence>
<feature type="chain" id="PRO_5015881068" description="DUF930 domain-containing protein" evidence="1">
    <location>
        <begin position="21"/>
        <end position="129"/>
    </location>
</feature>
<keyword evidence="1" id="KW-0732">Signal</keyword>
<dbReference type="EMBL" id="PCDP01000001">
    <property type="protein sequence ID" value="PZM17135.1"/>
    <property type="molecule type" value="Genomic_DNA"/>
</dbReference>
<dbReference type="AlphaFoldDB" id="A0A2W4D505"/>
<name>A0A2W4D505_9HYPH</name>
<evidence type="ECO:0000313" key="2">
    <source>
        <dbReference type="EMBL" id="PZM17135.1"/>
    </source>
</evidence>
<organism evidence="2 3">
    <name type="scientific">Rhizobium tubonense</name>
    <dbReference type="NCBI Taxonomy" id="484088"/>
    <lineage>
        <taxon>Bacteria</taxon>
        <taxon>Pseudomonadati</taxon>
        <taxon>Pseudomonadota</taxon>
        <taxon>Alphaproteobacteria</taxon>
        <taxon>Hyphomicrobiales</taxon>
        <taxon>Rhizobiaceae</taxon>
        <taxon>Rhizobium/Agrobacterium group</taxon>
        <taxon>Rhizobium</taxon>
    </lineage>
</organism>